<keyword evidence="6" id="KW-1185">Reference proteome</keyword>
<dbReference type="SUPFAM" id="SSF53474">
    <property type="entry name" value="alpha/beta-Hydrolases"/>
    <property type="match status" value="1"/>
</dbReference>
<dbReference type="EMBL" id="MU839837">
    <property type="protein sequence ID" value="KAK1753669.1"/>
    <property type="molecule type" value="Genomic_DNA"/>
</dbReference>
<name>A0AAJ0B8J7_9PEZI</name>
<proteinExistence type="inferred from homology"/>
<dbReference type="PANTHER" id="PTHR43918">
    <property type="entry name" value="ACETYLCHOLINESTERASE"/>
    <property type="match status" value="1"/>
</dbReference>
<evidence type="ECO:0000313" key="6">
    <source>
        <dbReference type="Proteomes" id="UP001239445"/>
    </source>
</evidence>
<protein>
    <recommendedName>
        <fullName evidence="3">Carboxylic ester hydrolase</fullName>
        <ecNumber evidence="3">3.1.1.-</ecNumber>
    </recommendedName>
</protein>
<reference evidence="5" key="1">
    <citation type="submission" date="2023-06" db="EMBL/GenBank/DDBJ databases">
        <title>Genome-scale phylogeny and comparative genomics of the fungal order Sordariales.</title>
        <authorList>
            <consortium name="Lawrence Berkeley National Laboratory"/>
            <person name="Hensen N."/>
            <person name="Bonometti L."/>
            <person name="Westerberg I."/>
            <person name="Brannstrom I.O."/>
            <person name="Guillou S."/>
            <person name="Cros-Aarteil S."/>
            <person name="Calhoun S."/>
            <person name="Haridas S."/>
            <person name="Kuo A."/>
            <person name="Mondo S."/>
            <person name="Pangilinan J."/>
            <person name="Riley R."/>
            <person name="Labutti K."/>
            <person name="Andreopoulos B."/>
            <person name="Lipzen A."/>
            <person name="Chen C."/>
            <person name="Yanf M."/>
            <person name="Daum C."/>
            <person name="Ng V."/>
            <person name="Clum A."/>
            <person name="Steindorff A."/>
            <person name="Ohm R."/>
            <person name="Martin F."/>
            <person name="Silar P."/>
            <person name="Natvig D."/>
            <person name="Lalanne C."/>
            <person name="Gautier V."/>
            <person name="Ament-Velasquez S.L."/>
            <person name="Kruys A."/>
            <person name="Hutchinson M.I."/>
            <person name="Powell A.J."/>
            <person name="Barry K."/>
            <person name="Miller A.N."/>
            <person name="Grigoriev I.V."/>
            <person name="Debuchy R."/>
            <person name="Gladieux P."/>
            <person name="Thoren M.H."/>
            <person name="Johannesson H."/>
        </authorList>
    </citation>
    <scope>NUCLEOTIDE SEQUENCE</scope>
    <source>
        <strain evidence="5">PSN4</strain>
    </source>
</reference>
<evidence type="ECO:0000256" key="1">
    <source>
        <dbReference type="ARBA" id="ARBA00005964"/>
    </source>
</evidence>
<organism evidence="5 6">
    <name type="scientific">Echria macrotheca</name>
    <dbReference type="NCBI Taxonomy" id="438768"/>
    <lineage>
        <taxon>Eukaryota</taxon>
        <taxon>Fungi</taxon>
        <taxon>Dikarya</taxon>
        <taxon>Ascomycota</taxon>
        <taxon>Pezizomycotina</taxon>
        <taxon>Sordariomycetes</taxon>
        <taxon>Sordariomycetidae</taxon>
        <taxon>Sordariales</taxon>
        <taxon>Schizotheciaceae</taxon>
        <taxon>Echria</taxon>
    </lineage>
</organism>
<sequence length="489" mass="53109">MMFQPFLASLFLLAPVVGAKNLGLTVKTSSGTFTGFVNSSAPDVYQWLGVPYAQPPVGSLRFMPPVAAPYSGDVDTQAYKPVCLQANIRTGLYWDLLPQFENRDAQSEDCLYLNIWAPRKPVEKKLPVIIWVCGGGFKEGGGHADYQVPDQWIQRTQTHIVVAMNYRVNIFGFPGSPIANKNAGLLDIKLVVEWLQDNIQGFGGDPKRMVLYGQSAGAVEVLMYAYANPKKPIVTGLIASSSGTSATYATSSPLFHNLAQTVGCANLTSTDELACMQNLDALALQAAVIAANPDPNRGLFRPLADNITLFANMTDRLEKGLVAKLPLITGFNYNEPAALLPFNLSMTAPPNVTVPGASGLACGVKREANIRLNYGLTTYRYLYAGNFSNITPRWWVGGMHSSEIPLVFGTHFEYRGNSTELEWQTSYAMESFWVSFASNPSADPKDNLGQTWPKYTSTSGDIMVFGNASMPGVATVAPVSLANFYSDPC</sequence>
<feature type="domain" description="Carboxylesterase type B" evidence="4">
    <location>
        <begin position="25"/>
        <end position="345"/>
    </location>
</feature>
<dbReference type="PROSITE" id="PS00122">
    <property type="entry name" value="CARBOXYLESTERASE_B_1"/>
    <property type="match status" value="1"/>
</dbReference>
<feature type="signal peptide" evidence="3">
    <location>
        <begin position="1"/>
        <end position="19"/>
    </location>
</feature>
<accession>A0AAJ0B8J7</accession>
<keyword evidence="3" id="KW-0732">Signal</keyword>
<dbReference type="EC" id="3.1.1.-" evidence="3"/>
<dbReference type="InterPro" id="IPR002018">
    <property type="entry name" value="CarbesteraseB"/>
</dbReference>
<dbReference type="Gene3D" id="3.40.50.1820">
    <property type="entry name" value="alpha/beta hydrolase"/>
    <property type="match status" value="2"/>
</dbReference>
<feature type="domain" description="Carboxylesterase type B" evidence="4">
    <location>
        <begin position="361"/>
        <end position="466"/>
    </location>
</feature>
<dbReference type="Pfam" id="PF00135">
    <property type="entry name" value="COesterase"/>
    <property type="match status" value="2"/>
</dbReference>
<comment type="similarity">
    <text evidence="1 3">Belongs to the type-B carboxylesterase/lipase family.</text>
</comment>
<dbReference type="InterPro" id="IPR050654">
    <property type="entry name" value="AChE-related_enzymes"/>
</dbReference>
<evidence type="ECO:0000256" key="2">
    <source>
        <dbReference type="ARBA" id="ARBA00022801"/>
    </source>
</evidence>
<evidence type="ECO:0000259" key="4">
    <source>
        <dbReference type="Pfam" id="PF00135"/>
    </source>
</evidence>
<dbReference type="Proteomes" id="UP001239445">
    <property type="component" value="Unassembled WGS sequence"/>
</dbReference>
<keyword evidence="2 3" id="KW-0378">Hydrolase</keyword>
<comment type="caution">
    <text evidence="5">The sequence shown here is derived from an EMBL/GenBank/DDBJ whole genome shotgun (WGS) entry which is preliminary data.</text>
</comment>
<dbReference type="GO" id="GO:0052689">
    <property type="term" value="F:carboxylic ester hydrolase activity"/>
    <property type="evidence" value="ECO:0007669"/>
    <property type="project" value="TreeGrafter"/>
</dbReference>
<dbReference type="InterPro" id="IPR019819">
    <property type="entry name" value="Carboxylesterase_B_CS"/>
</dbReference>
<dbReference type="PROSITE" id="PS00941">
    <property type="entry name" value="CARBOXYLESTERASE_B_2"/>
    <property type="match status" value="1"/>
</dbReference>
<dbReference type="AlphaFoldDB" id="A0AAJ0B8J7"/>
<dbReference type="PANTHER" id="PTHR43918:SF4">
    <property type="entry name" value="CARBOXYLIC ESTER HYDROLASE"/>
    <property type="match status" value="1"/>
</dbReference>
<evidence type="ECO:0000313" key="5">
    <source>
        <dbReference type="EMBL" id="KAK1753669.1"/>
    </source>
</evidence>
<evidence type="ECO:0000256" key="3">
    <source>
        <dbReference type="RuleBase" id="RU361235"/>
    </source>
</evidence>
<feature type="chain" id="PRO_5042315019" description="Carboxylic ester hydrolase" evidence="3">
    <location>
        <begin position="20"/>
        <end position="489"/>
    </location>
</feature>
<gene>
    <name evidence="5" type="ORF">QBC47DRAFT_326156</name>
</gene>
<feature type="non-terminal residue" evidence="5">
    <location>
        <position position="1"/>
    </location>
</feature>
<dbReference type="InterPro" id="IPR029058">
    <property type="entry name" value="AB_hydrolase_fold"/>
</dbReference>
<dbReference type="InterPro" id="IPR019826">
    <property type="entry name" value="Carboxylesterase_B_AS"/>
</dbReference>